<gene>
    <name evidence="3" type="ORF">GCM10020369_01490</name>
</gene>
<feature type="transmembrane region" description="Helical" evidence="2">
    <location>
        <begin position="92"/>
        <end position="118"/>
    </location>
</feature>
<keyword evidence="4" id="KW-1185">Reference proteome</keyword>
<reference evidence="4" key="1">
    <citation type="journal article" date="2019" name="Int. J. Syst. Evol. Microbiol.">
        <title>The Global Catalogue of Microorganisms (GCM) 10K type strain sequencing project: providing services to taxonomists for standard genome sequencing and annotation.</title>
        <authorList>
            <consortium name="The Broad Institute Genomics Platform"/>
            <consortium name="The Broad Institute Genome Sequencing Center for Infectious Disease"/>
            <person name="Wu L."/>
            <person name="Ma J."/>
        </authorList>
    </citation>
    <scope>NUCLEOTIDE SEQUENCE [LARGE SCALE GENOMIC DNA]</scope>
    <source>
        <strain evidence="4">JCM 9458</strain>
    </source>
</reference>
<feature type="transmembrane region" description="Helical" evidence="2">
    <location>
        <begin position="130"/>
        <end position="152"/>
    </location>
</feature>
<name>A0ABP6SPP7_9ACTN</name>
<keyword evidence="2" id="KW-0812">Transmembrane</keyword>
<comment type="caution">
    <text evidence="3">The sequence shown here is derived from an EMBL/GenBank/DDBJ whole genome shotgun (WGS) entry which is preliminary data.</text>
</comment>
<sequence length="267" mass="28496">MPTTDPADVARTQQHSRIVALGLGVVAFGAAIALRLMLAPRLDGARYENTLMFLGPGAVALLLFAVHAALFRSASRRRPTAFQLGRVRGRPAFVGAVPPIDHAPVPVFAALATVLVVLDRTPSGDSALPASFVAASVLAAIGAVAAATWFTLFRRPFLVLTPVSCSSAGLADCSKPGRTRSRGMRWPRADRRRPARERSGCWSISDTRPRTERGSSHPPGTAATGWTPGESSSIPRSSRTRSATTATTRPLGPESVRRRATRSSWRR</sequence>
<feature type="compositionally biased region" description="Basic residues" evidence="1">
    <location>
        <begin position="177"/>
        <end position="195"/>
    </location>
</feature>
<keyword evidence="2" id="KW-1133">Transmembrane helix</keyword>
<dbReference type="Proteomes" id="UP001501676">
    <property type="component" value="Unassembled WGS sequence"/>
</dbReference>
<dbReference type="EMBL" id="BAAAYN010000001">
    <property type="protein sequence ID" value="GAA3381869.1"/>
    <property type="molecule type" value="Genomic_DNA"/>
</dbReference>
<evidence type="ECO:0000256" key="1">
    <source>
        <dbReference type="SAM" id="MobiDB-lite"/>
    </source>
</evidence>
<keyword evidence="2" id="KW-0472">Membrane</keyword>
<dbReference type="RefSeq" id="WP_345725934.1">
    <property type="nucleotide sequence ID" value="NZ_BAAAYN010000001.1"/>
</dbReference>
<feature type="compositionally biased region" description="Basic residues" evidence="1">
    <location>
        <begin position="258"/>
        <end position="267"/>
    </location>
</feature>
<feature type="transmembrane region" description="Helical" evidence="2">
    <location>
        <begin position="50"/>
        <end position="71"/>
    </location>
</feature>
<proteinExistence type="predicted"/>
<evidence type="ECO:0000256" key="2">
    <source>
        <dbReference type="SAM" id="Phobius"/>
    </source>
</evidence>
<accession>A0ABP6SPP7</accession>
<feature type="transmembrane region" description="Helical" evidence="2">
    <location>
        <begin position="18"/>
        <end position="38"/>
    </location>
</feature>
<feature type="compositionally biased region" description="Low complexity" evidence="1">
    <location>
        <begin position="231"/>
        <end position="250"/>
    </location>
</feature>
<evidence type="ECO:0000313" key="4">
    <source>
        <dbReference type="Proteomes" id="UP001501676"/>
    </source>
</evidence>
<protein>
    <submittedName>
        <fullName evidence="3">Uncharacterized protein</fullName>
    </submittedName>
</protein>
<feature type="region of interest" description="Disordered" evidence="1">
    <location>
        <begin position="167"/>
        <end position="267"/>
    </location>
</feature>
<evidence type="ECO:0000313" key="3">
    <source>
        <dbReference type="EMBL" id="GAA3381869.1"/>
    </source>
</evidence>
<organism evidence="3 4">
    <name type="scientific">Cryptosporangium minutisporangium</name>
    <dbReference type="NCBI Taxonomy" id="113569"/>
    <lineage>
        <taxon>Bacteria</taxon>
        <taxon>Bacillati</taxon>
        <taxon>Actinomycetota</taxon>
        <taxon>Actinomycetes</taxon>
        <taxon>Cryptosporangiales</taxon>
        <taxon>Cryptosporangiaceae</taxon>
        <taxon>Cryptosporangium</taxon>
    </lineage>
</organism>